<feature type="signal peptide" evidence="3">
    <location>
        <begin position="1"/>
        <end position="27"/>
    </location>
</feature>
<evidence type="ECO:0000313" key="4">
    <source>
        <dbReference type="EMBL" id="MBO0132094.1"/>
    </source>
</evidence>
<proteinExistence type="predicted"/>
<keyword evidence="1 3" id="KW-0732">Signal</keyword>
<comment type="caution">
    <text evidence="4">The sequence shown here is derived from an EMBL/GenBank/DDBJ whole genome shotgun (WGS) entry which is preliminary data.</text>
</comment>
<keyword evidence="5" id="KW-1185">Reference proteome</keyword>
<sequence length="353" mass="38203">MKKIISRSATIAYCTTFLAATTGIVSAADSLTIASWGGAYQESQSKAYFEPFKKETGSTIVTDEWSGETAKLKGMVETGAVSWDVVDVEPGHALQGCEEGWLEPIDYDSLGGKDKFIPGSALECAIGNVAFAYIFAYDASKFPNGGPATVADLWDVKKFPGARSLRKSPKSTLELALIADGVAPADVYKVLATAEGVDRAFKKLDEIKPNVKVWWGAGAQPPQLLADGEVAITTAYNGRIYDAVKSSGKNFKIVWDGAALDWDMWAIPKGTKKLDLAKQFVAFAMKPQNMAEQTKYIPYGPASLEAAKFVDPAVLPNLPTAAENSKTSFSISAQFWADHDEELTQRFNNWLAQ</sequence>
<dbReference type="PANTHER" id="PTHR30222">
    <property type="entry name" value="SPERMIDINE/PUTRESCINE-BINDING PERIPLASMIC PROTEIN"/>
    <property type="match status" value="1"/>
</dbReference>
<dbReference type="SUPFAM" id="SSF53850">
    <property type="entry name" value="Periplasmic binding protein-like II"/>
    <property type="match status" value="1"/>
</dbReference>
<evidence type="ECO:0000256" key="3">
    <source>
        <dbReference type="SAM" id="SignalP"/>
    </source>
</evidence>
<dbReference type="EMBL" id="JAFLNA010000007">
    <property type="protein sequence ID" value="MBO0132094.1"/>
    <property type="molecule type" value="Genomic_DNA"/>
</dbReference>
<accession>A0ABS3EJE7</accession>
<reference evidence="4 5" key="1">
    <citation type="submission" date="2021-03" db="EMBL/GenBank/DDBJ databases">
        <title>Whole genome sequence of Agrobacterium sp. strain Rnr.</title>
        <authorList>
            <person name="Mafakheri H."/>
            <person name="Taghavi S.M."/>
            <person name="Nemanja K."/>
            <person name="Osdaghi E."/>
        </authorList>
    </citation>
    <scope>NUCLEOTIDE SEQUENCE [LARGE SCALE GENOMIC DNA]</scope>
    <source>
        <strain evidence="4 5">Rnr</strain>
    </source>
</reference>
<dbReference type="PANTHER" id="PTHR30222:SF2">
    <property type="entry name" value="ABC TRANSPORTER SUBSTRATE-BINDING PROTEIN"/>
    <property type="match status" value="1"/>
</dbReference>
<evidence type="ECO:0000313" key="5">
    <source>
        <dbReference type="Proteomes" id="UP000664699"/>
    </source>
</evidence>
<dbReference type="Proteomes" id="UP000664699">
    <property type="component" value="Unassembled WGS sequence"/>
</dbReference>
<dbReference type="InterPro" id="IPR006059">
    <property type="entry name" value="SBP"/>
</dbReference>
<evidence type="ECO:0000256" key="2">
    <source>
        <dbReference type="ARBA" id="ARBA00022764"/>
    </source>
</evidence>
<gene>
    <name evidence="4" type="ORF">JZX89_15255</name>
</gene>
<dbReference type="RefSeq" id="WP_207134607.1">
    <property type="nucleotide sequence ID" value="NZ_JAFLNA010000007.1"/>
</dbReference>
<organism evidence="4 5">
    <name type="scientific">Agrobacterium burrii</name>
    <dbReference type="NCBI Taxonomy" id="2815339"/>
    <lineage>
        <taxon>Bacteria</taxon>
        <taxon>Pseudomonadati</taxon>
        <taxon>Pseudomonadota</taxon>
        <taxon>Alphaproteobacteria</taxon>
        <taxon>Hyphomicrobiales</taxon>
        <taxon>Rhizobiaceae</taxon>
        <taxon>Rhizobium/Agrobacterium group</taxon>
        <taxon>Agrobacterium</taxon>
        <taxon>Agrobacterium tumefaciens complex</taxon>
    </lineage>
</organism>
<dbReference type="Gene3D" id="3.40.190.10">
    <property type="entry name" value="Periplasmic binding protein-like II"/>
    <property type="match status" value="2"/>
</dbReference>
<protein>
    <submittedName>
        <fullName evidence="4">Polyamine ABC transporter substrate-binding protein</fullName>
    </submittedName>
</protein>
<feature type="chain" id="PRO_5045284217" evidence="3">
    <location>
        <begin position="28"/>
        <end position="353"/>
    </location>
</feature>
<evidence type="ECO:0000256" key="1">
    <source>
        <dbReference type="ARBA" id="ARBA00022729"/>
    </source>
</evidence>
<dbReference type="CDD" id="cd13589">
    <property type="entry name" value="PBP2_polyamine_RpCGA009"/>
    <property type="match status" value="1"/>
</dbReference>
<keyword evidence="2" id="KW-0574">Periplasm</keyword>
<name>A0ABS3EJE7_9HYPH</name>
<dbReference type="Pfam" id="PF13416">
    <property type="entry name" value="SBP_bac_8"/>
    <property type="match status" value="1"/>
</dbReference>